<keyword evidence="4" id="KW-1185">Reference proteome</keyword>
<reference evidence="3 4" key="1">
    <citation type="journal article" date="2010" name="Stand. Genomic Sci.">
        <title>Complete genome sequence of Conexibacter woesei type strain (ID131577).</title>
        <authorList>
            <person name="Pukall R."/>
            <person name="Lapidus A."/>
            <person name="Glavina Del Rio T."/>
            <person name="Copeland A."/>
            <person name="Tice H."/>
            <person name="Cheng J.-F."/>
            <person name="Lucas S."/>
            <person name="Chen F."/>
            <person name="Nolan M."/>
            <person name="Bruce D."/>
            <person name="Goodwin L."/>
            <person name="Pitluck S."/>
            <person name="Mavromatis K."/>
            <person name="Ivanova N."/>
            <person name="Ovchinnikova G."/>
            <person name="Pati A."/>
            <person name="Chen A."/>
            <person name="Palaniappan K."/>
            <person name="Land M."/>
            <person name="Hauser L."/>
            <person name="Chang Y.-J."/>
            <person name="Jeffries C.D."/>
            <person name="Chain P."/>
            <person name="Meincke L."/>
            <person name="Sims D."/>
            <person name="Brettin T."/>
            <person name="Detter J.C."/>
            <person name="Rohde M."/>
            <person name="Goeker M."/>
            <person name="Bristow J."/>
            <person name="Eisen J.A."/>
            <person name="Markowitz V."/>
            <person name="Kyrpides N.C."/>
            <person name="Klenk H.-P."/>
            <person name="Hugenholtz P."/>
        </authorList>
    </citation>
    <scope>NUCLEOTIDE SEQUENCE [LARGE SCALE GENOMIC DNA]</scope>
    <source>
        <strain evidence="4">DSM 14684 / CIP 108061 / JCM 11494 / NBRC 100937 / ID131577</strain>
    </source>
</reference>
<dbReference type="KEGG" id="cwo:Cwoe_1098"/>
<evidence type="ECO:0000313" key="3">
    <source>
        <dbReference type="EMBL" id="ADB49530.1"/>
    </source>
</evidence>
<proteinExistence type="predicted"/>
<dbReference type="OrthoDB" id="954553at2"/>
<dbReference type="PANTHER" id="PTHR21340">
    <property type="entry name" value="DIADENOSINE 5,5-P1,P4-TETRAPHOSPHATE PYROPHOSPHOHYDROLASE MUTT"/>
    <property type="match status" value="1"/>
</dbReference>
<dbReference type="HOGENOM" id="CLU_118065_0_0_11"/>
<reference evidence="4" key="2">
    <citation type="submission" date="2010-01" db="EMBL/GenBank/DDBJ databases">
        <title>The complete genome of Conexibacter woesei DSM 14684.</title>
        <authorList>
            <consortium name="US DOE Joint Genome Institute (JGI-PGF)"/>
            <person name="Lucas S."/>
            <person name="Copeland A."/>
            <person name="Lapidus A."/>
            <person name="Glavina del Rio T."/>
            <person name="Dalin E."/>
            <person name="Tice H."/>
            <person name="Bruce D."/>
            <person name="Goodwin L."/>
            <person name="Pitluck S."/>
            <person name="Kyrpides N."/>
            <person name="Mavromatis K."/>
            <person name="Ivanova N."/>
            <person name="Mikhailova N."/>
            <person name="Chertkov O."/>
            <person name="Brettin T."/>
            <person name="Detter J.C."/>
            <person name="Han C."/>
            <person name="Larimer F."/>
            <person name="Land M."/>
            <person name="Hauser L."/>
            <person name="Markowitz V."/>
            <person name="Cheng J.-F."/>
            <person name="Hugenholtz P."/>
            <person name="Woyke T."/>
            <person name="Wu D."/>
            <person name="Pukall R."/>
            <person name="Steenblock K."/>
            <person name="Schneider S."/>
            <person name="Klenk H.-P."/>
            <person name="Eisen J.A."/>
        </authorList>
    </citation>
    <scope>NUCLEOTIDE SEQUENCE [LARGE SCALE GENOMIC DNA]</scope>
    <source>
        <strain evidence="4">DSM 14684 / CIP 108061 / JCM 11494 / NBRC 100937 / ID131577</strain>
    </source>
</reference>
<organism evidence="3 4">
    <name type="scientific">Conexibacter woesei (strain DSM 14684 / CCUG 47730 / CIP 108061 / JCM 11494 / NBRC 100937 / ID131577)</name>
    <dbReference type="NCBI Taxonomy" id="469383"/>
    <lineage>
        <taxon>Bacteria</taxon>
        <taxon>Bacillati</taxon>
        <taxon>Actinomycetota</taxon>
        <taxon>Thermoleophilia</taxon>
        <taxon>Solirubrobacterales</taxon>
        <taxon>Conexibacteraceae</taxon>
        <taxon>Conexibacter</taxon>
    </lineage>
</organism>
<evidence type="ECO:0000256" key="1">
    <source>
        <dbReference type="ARBA" id="ARBA00022801"/>
    </source>
</evidence>
<dbReference type="AlphaFoldDB" id="D3FCQ7"/>
<dbReference type="GO" id="GO:0006167">
    <property type="term" value="P:AMP biosynthetic process"/>
    <property type="evidence" value="ECO:0007669"/>
    <property type="project" value="TreeGrafter"/>
</dbReference>
<dbReference type="InterPro" id="IPR015797">
    <property type="entry name" value="NUDIX_hydrolase-like_dom_sf"/>
</dbReference>
<name>D3FCQ7_CONWI</name>
<dbReference type="EMBL" id="CP001854">
    <property type="protein sequence ID" value="ADB49530.1"/>
    <property type="molecule type" value="Genomic_DNA"/>
</dbReference>
<dbReference type="Gene3D" id="3.90.79.10">
    <property type="entry name" value="Nucleoside Triphosphate Pyrophosphohydrolase"/>
    <property type="match status" value="1"/>
</dbReference>
<dbReference type="PROSITE" id="PS51462">
    <property type="entry name" value="NUDIX"/>
    <property type="match status" value="1"/>
</dbReference>
<dbReference type="GO" id="GO:0006754">
    <property type="term" value="P:ATP biosynthetic process"/>
    <property type="evidence" value="ECO:0007669"/>
    <property type="project" value="TreeGrafter"/>
</dbReference>
<dbReference type="InterPro" id="IPR051325">
    <property type="entry name" value="Nudix_hydrolase_domain"/>
</dbReference>
<dbReference type="Proteomes" id="UP000008229">
    <property type="component" value="Chromosome"/>
</dbReference>
<dbReference type="InterPro" id="IPR020084">
    <property type="entry name" value="NUDIX_hydrolase_CS"/>
</dbReference>
<dbReference type="PROSITE" id="PS00893">
    <property type="entry name" value="NUDIX_BOX"/>
    <property type="match status" value="1"/>
</dbReference>
<sequence>MPRRSAGILLFRRRDGEPEVLLVHPGGPFWAKKDDGAWSLPKGEHDDAEDAVVAARREFFEELGSRLPAGRITPLGEVRQKGGKLVAAWAVEGDLDASAIRSNSFELEWPPRSGRLQRFPEVDRAGWFGLDAARVKLLPAQVPFIDRIAELLDAR</sequence>
<feature type="domain" description="Nudix hydrolase" evidence="2">
    <location>
        <begin position="1"/>
        <end position="152"/>
    </location>
</feature>
<keyword evidence="1 3" id="KW-0378">Hydrolase</keyword>
<dbReference type="InterPro" id="IPR000086">
    <property type="entry name" value="NUDIX_hydrolase_dom"/>
</dbReference>
<dbReference type="STRING" id="469383.Cwoe_1098"/>
<dbReference type="PANTHER" id="PTHR21340:SF7">
    <property type="entry name" value="NUDIX HYDROLASE DOMAIN-CONTAINING PROTEIN"/>
    <property type="match status" value="1"/>
</dbReference>
<protein>
    <submittedName>
        <fullName evidence="3">NUDIX hydrolase</fullName>
    </submittedName>
</protein>
<dbReference type="SUPFAM" id="SSF55811">
    <property type="entry name" value="Nudix"/>
    <property type="match status" value="1"/>
</dbReference>
<evidence type="ECO:0000313" key="4">
    <source>
        <dbReference type="Proteomes" id="UP000008229"/>
    </source>
</evidence>
<dbReference type="CDD" id="cd04662">
    <property type="entry name" value="NUDIX_Hydrolase"/>
    <property type="match status" value="1"/>
</dbReference>
<dbReference type="GO" id="GO:0004081">
    <property type="term" value="F:bis(5'-nucleosyl)-tetraphosphatase (asymmetrical) activity"/>
    <property type="evidence" value="ECO:0007669"/>
    <property type="project" value="TreeGrafter"/>
</dbReference>
<dbReference type="Pfam" id="PF00293">
    <property type="entry name" value="NUDIX"/>
    <property type="match status" value="1"/>
</dbReference>
<gene>
    <name evidence="3" type="ordered locus">Cwoe_1098</name>
</gene>
<evidence type="ECO:0000259" key="2">
    <source>
        <dbReference type="PROSITE" id="PS51462"/>
    </source>
</evidence>
<dbReference type="RefSeq" id="WP_012932582.1">
    <property type="nucleotide sequence ID" value="NC_013739.1"/>
</dbReference>
<accession>D3FCQ7</accession>
<dbReference type="eggNOG" id="COG4119">
    <property type="taxonomic scope" value="Bacteria"/>
</dbReference>